<comment type="caution">
    <text evidence="3">The sequence shown here is derived from an EMBL/GenBank/DDBJ whole genome shotgun (WGS) entry which is preliminary data.</text>
</comment>
<dbReference type="Proteomes" id="UP000232688">
    <property type="component" value="Unassembled WGS sequence"/>
</dbReference>
<proteinExistence type="predicted"/>
<feature type="region of interest" description="Disordered" evidence="1">
    <location>
        <begin position="76"/>
        <end position="121"/>
    </location>
</feature>
<evidence type="ECO:0000256" key="2">
    <source>
        <dbReference type="SAM" id="Phobius"/>
    </source>
</evidence>
<dbReference type="EMBL" id="LLXH01000163">
    <property type="protein sequence ID" value="PKC71539.1"/>
    <property type="molecule type" value="Genomic_DNA"/>
</dbReference>
<evidence type="ECO:0000313" key="3">
    <source>
        <dbReference type="EMBL" id="PKC71539.1"/>
    </source>
</evidence>
<gene>
    <name evidence="3" type="ORF">RhiirA1_66531</name>
</gene>
<organism evidence="3 4">
    <name type="scientific">Rhizophagus irregularis</name>
    <dbReference type="NCBI Taxonomy" id="588596"/>
    <lineage>
        <taxon>Eukaryota</taxon>
        <taxon>Fungi</taxon>
        <taxon>Fungi incertae sedis</taxon>
        <taxon>Mucoromycota</taxon>
        <taxon>Glomeromycotina</taxon>
        <taxon>Glomeromycetes</taxon>
        <taxon>Glomerales</taxon>
        <taxon>Glomeraceae</taxon>
        <taxon>Rhizophagus</taxon>
    </lineage>
</organism>
<dbReference type="AlphaFoldDB" id="A0A2N0S7L4"/>
<dbReference type="VEuPathDB" id="FungiDB:RhiirFUN_012421"/>
<reference evidence="3 4" key="1">
    <citation type="submission" date="2017-10" db="EMBL/GenBank/DDBJ databases">
        <title>Extensive intraspecific genome diversity in a model arbuscular mycorrhizal fungus.</title>
        <authorList>
            <person name="Chen E.C.H."/>
            <person name="Morin E."/>
            <person name="Baudet D."/>
            <person name="Noel J."/>
            <person name="Ndikumana S."/>
            <person name="Charron P."/>
            <person name="St-Onge C."/>
            <person name="Giorgi J."/>
            <person name="Grigoriev I.V."/>
            <person name="Roux C."/>
            <person name="Martin F.M."/>
            <person name="Corradi N."/>
        </authorList>
    </citation>
    <scope>NUCLEOTIDE SEQUENCE [LARGE SCALE GENOMIC DNA]</scope>
    <source>
        <strain evidence="3 4">A1</strain>
    </source>
</reference>
<evidence type="ECO:0000313" key="4">
    <source>
        <dbReference type="Proteomes" id="UP000232688"/>
    </source>
</evidence>
<feature type="transmembrane region" description="Helical" evidence="2">
    <location>
        <begin position="140"/>
        <end position="157"/>
    </location>
</feature>
<name>A0A2N0S7L4_9GLOM</name>
<accession>A0A2N0S7L4</accession>
<protein>
    <submittedName>
        <fullName evidence="3">Uncharacterized protein</fullName>
    </submittedName>
</protein>
<reference evidence="3 4" key="2">
    <citation type="submission" date="2017-10" db="EMBL/GenBank/DDBJ databases">
        <title>Genome analyses suggest a sexual origin of heterokaryosis in a supposedly ancient asexual fungus.</title>
        <authorList>
            <person name="Corradi N."/>
            <person name="Sedzielewska K."/>
            <person name="Noel J."/>
            <person name="Charron P."/>
            <person name="Farinelli L."/>
            <person name="Marton T."/>
            <person name="Kruger M."/>
            <person name="Pelin A."/>
            <person name="Brachmann A."/>
            <person name="Corradi N."/>
        </authorList>
    </citation>
    <scope>NUCLEOTIDE SEQUENCE [LARGE SCALE GENOMIC DNA]</scope>
    <source>
        <strain evidence="3 4">A1</strain>
    </source>
</reference>
<sequence>MESEIVDEESRLQWKEGMKEFEGTGLRYLKETSFAVQEKQISSYKRNVSKIDEESASATSTKKTKTFNVSFDEFVGSGETSGKTTEIADKVSEVSDSEELGQNDEESSDDNHDDEDFSGRNIRTKMEEVKRIKLAIAKKVQVVVLIIICILTNLTIFCM</sequence>
<dbReference type="VEuPathDB" id="FungiDB:FUN_011112"/>
<dbReference type="VEuPathDB" id="FungiDB:RhiirA1_66531"/>
<keyword evidence="2" id="KW-1133">Transmembrane helix</keyword>
<evidence type="ECO:0000256" key="1">
    <source>
        <dbReference type="SAM" id="MobiDB-lite"/>
    </source>
</evidence>
<keyword evidence="2" id="KW-0812">Transmembrane</keyword>
<feature type="compositionally biased region" description="Acidic residues" evidence="1">
    <location>
        <begin position="95"/>
        <end position="116"/>
    </location>
</feature>
<keyword evidence="2" id="KW-0472">Membrane</keyword>